<evidence type="ECO:0000256" key="2">
    <source>
        <dbReference type="ARBA" id="ARBA00007992"/>
    </source>
</evidence>
<accession>A0AA40CU52</accession>
<evidence type="ECO:0000256" key="1">
    <source>
        <dbReference type="ARBA" id="ARBA00001974"/>
    </source>
</evidence>
<dbReference type="PANTHER" id="PTHR47356:SF2">
    <property type="entry name" value="FAD-BINDING DOMAIN-CONTAINING PROTEIN-RELATED"/>
    <property type="match status" value="1"/>
</dbReference>
<dbReference type="PRINTS" id="PR00420">
    <property type="entry name" value="RNGMNOXGNASE"/>
</dbReference>
<dbReference type="AlphaFoldDB" id="A0AA40CU52"/>
<comment type="caution">
    <text evidence="7">The sequence shown here is derived from an EMBL/GenBank/DDBJ whole genome shotgun (WGS) entry which is preliminary data.</text>
</comment>
<evidence type="ECO:0000259" key="6">
    <source>
        <dbReference type="Pfam" id="PF01494"/>
    </source>
</evidence>
<dbReference type="Proteomes" id="UP001174936">
    <property type="component" value="Unassembled WGS sequence"/>
</dbReference>
<reference evidence="7" key="1">
    <citation type="submission" date="2023-06" db="EMBL/GenBank/DDBJ databases">
        <title>Genome-scale phylogeny and comparative genomics of the fungal order Sordariales.</title>
        <authorList>
            <consortium name="Lawrence Berkeley National Laboratory"/>
            <person name="Hensen N."/>
            <person name="Bonometti L."/>
            <person name="Westerberg I."/>
            <person name="Brannstrom I.O."/>
            <person name="Guillou S."/>
            <person name="Cros-Aarteil S."/>
            <person name="Calhoun S."/>
            <person name="Haridas S."/>
            <person name="Kuo A."/>
            <person name="Mondo S."/>
            <person name="Pangilinan J."/>
            <person name="Riley R."/>
            <person name="Labutti K."/>
            <person name="Andreopoulos B."/>
            <person name="Lipzen A."/>
            <person name="Chen C."/>
            <person name="Yanf M."/>
            <person name="Daum C."/>
            <person name="Ng V."/>
            <person name="Clum A."/>
            <person name="Steindorff A."/>
            <person name="Ohm R."/>
            <person name="Martin F."/>
            <person name="Silar P."/>
            <person name="Natvig D."/>
            <person name="Lalanne C."/>
            <person name="Gautier V."/>
            <person name="Ament-Velasquez S.L."/>
            <person name="Kruys A."/>
            <person name="Hutchinson M.I."/>
            <person name="Powell A.J."/>
            <person name="Barry K."/>
            <person name="Miller A.N."/>
            <person name="Grigoriev I.V."/>
            <person name="Debuchy R."/>
            <person name="Gladieux P."/>
            <person name="Thoren M.H."/>
            <person name="Johannesson H."/>
        </authorList>
    </citation>
    <scope>NUCLEOTIDE SEQUENCE</scope>
    <source>
        <strain evidence="7">SMH2532-1</strain>
    </source>
</reference>
<dbReference type="GO" id="GO:0004497">
    <property type="term" value="F:monooxygenase activity"/>
    <property type="evidence" value="ECO:0007669"/>
    <property type="project" value="InterPro"/>
</dbReference>
<dbReference type="InterPro" id="IPR002938">
    <property type="entry name" value="FAD-bd"/>
</dbReference>
<evidence type="ECO:0000256" key="5">
    <source>
        <dbReference type="ARBA" id="ARBA00023002"/>
    </source>
</evidence>
<proteinExistence type="inferred from homology"/>
<name>A0AA40CU52_9PEZI</name>
<keyword evidence="5" id="KW-0560">Oxidoreductase</keyword>
<dbReference type="InterPro" id="IPR036188">
    <property type="entry name" value="FAD/NAD-bd_sf"/>
</dbReference>
<protein>
    <recommendedName>
        <fullName evidence="6">FAD-binding domain-containing protein</fullName>
    </recommendedName>
</protein>
<feature type="domain" description="FAD-binding" evidence="6">
    <location>
        <begin position="7"/>
        <end position="341"/>
    </location>
</feature>
<evidence type="ECO:0000256" key="4">
    <source>
        <dbReference type="ARBA" id="ARBA00022827"/>
    </source>
</evidence>
<gene>
    <name evidence="7" type="ORF">B0T16DRAFT_125877</name>
</gene>
<evidence type="ECO:0000313" key="8">
    <source>
        <dbReference type="Proteomes" id="UP001174936"/>
    </source>
</evidence>
<dbReference type="SUPFAM" id="SSF51905">
    <property type="entry name" value="FAD/NAD(P)-binding domain"/>
    <property type="match status" value="1"/>
</dbReference>
<dbReference type="EMBL" id="JAULSV010000003">
    <property type="protein sequence ID" value="KAK0649114.1"/>
    <property type="molecule type" value="Genomic_DNA"/>
</dbReference>
<evidence type="ECO:0000256" key="3">
    <source>
        <dbReference type="ARBA" id="ARBA00022630"/>
    </source>
</evidence>
<dbReference type="GO" id="GO:0071949">
    <property type="term" value="F:FAD binding"/>
    <property type="evidence" value="ECO:0007669"/>
    <property type="project" value="InterPro"/>
</dbReference>
<organism evidence="7 8">
    <name type="scientific">Cercophora newfieldiana</name>
    <dbReference type="NCBI Taxonomy" id="92897"/>
    <lineage>
        <taxon>Eukaryota</taxon>
        <taxon>Fungi</taxon>
        <taxon>Dikarya</taxon>
        <taxon>Ascomycota</taxon>
        <taxon>Pezizomycotina</taxon>
        <taxon>Sordariomycetes</taxon>
        <taxon>Sordariomycetidae</taxon>
        <taxon>Sordariales</taxon>
        <taxon>Lasiosphaeriaceae</taxon>
        <taxon>Cercophora</taxon>
    </lineage>
</organism>
<comment type="similarity">
    <text evidence="2">Belongs to the paxM FAD-dependent monooxygenase family.</text>
</comment>
<keyword evidence="4" id="KW-0274">FAD</keyword>
<keyword evidence="8" id="KW-1185">Reference proteome</keyword>
<keyword evidence="3" id="KW-0285">Flavoprotein</keyword>
<sequence length="447" mass="48479">MSTGNFKAIIVGAGPVGLTAAIVLARAGIDFILLESRAKLVVDAGASLVLQPTGLRILAQLGLLDAFFSVSSALSILKRCDHNGVDIGETDVPLRFLKNHGIASRVVSRYDLTKVLYDAIPPSAQAKMHPNKKVRSITTTPSTATVHCTDGTSYTGSIVIGADGAHSIVRSQMRTLALADSSTPSSQINDEHPFLATFRCLWIRYPTHADIRPGDAAETHGYDLATQSFAGEDTTVTGVYERLPQPTTERLRFVPEDEEEIVKRWGHLPITEQLSLQDVYDARVSSGMVSLEEGVLPNWSWDRLVLVGDAAHKFTPSTGAGCNQGMADCVVLANELVRILAASPEPRTEDIARAFGSYQEQRFEKTVAGCAQSGGTTAMATWSSWFERLLDLWVAGNPWFLTYRLNRLAAPGIAATPALEFIPDEGLPEGRFPWVRSQGSLMRSVEV</sequence>
<dbReference type="Gene3D" id="3.50.50.60">
    <property type="entry name" value="FAD/NAD(P)-binding domain"/>
    <property type="match status" value="1"/>
</dbReference>
<dbReference type="PANTHER" id="PTHR47356">
    <property type="entry name" value="FAD-DEPENDENT MONOOXYGENASE ASQG-RELATED"/>
    <property type="match status" value="1"/>
</dbReference>
<comment type="cofactor">
    <cofactor evidence="1">
        <name>FAD</name>
        <dbReference type="ChEBI" id="CHEBI:57692"/>
    </cofactor>
</comment>
<evidence type="ECO:0000313" key="7">
    <source>
        <dbReference type="EMBL" id="KAK0649114.1"/>
    </source>
</evidence>
<dbReference type="InterPro" id="IPR050562">
    <property type="entry name" value="FAD_mOase_fung"/>
</dbReference>
<dbReference type="Pfam" id="PF01494">
    <property type="entry name" value="FAD_binding_3"/>
    <property type="match status" value="1"/>
</dbReference>